<dbReference type="InterPro" id="IPR001347">
    <property type="entry name" value="SIS_dom"/>
</dbReference>
<dbReference type="SUPFAM" id="SSF46689">
    <property type="entry name" value="Homeodomain-like"/>
    <property type="match status" value="1"/>
</dbReference>
<dbReference type="Pfam" id="PF01380">
    <property type="entry name" value="SIS"/>
    <property type="match status" value="1"/>
</dbReference>
<evidence type="ECO:0000259" key="5">
    <source>
        <dbReference type="PROSITE" id="PS51464"/>
    </source>
</evidence>
<evidence type="ECO:0000313" key="7">
    <source>
        <dbReference type="EMBL" id="CEJ09151.1"/>
    </source>
</evidence>
<dbReference type="PROSITE" id="PS51071">
    <property type="entry name" value="HTH_RPIR"/>
    <property type="match status" value="1"/>
</dbReference>
<protein>
    <submittedName>
        <fullName evidence="7">HTH-type transcriptional regulator HexR</fullName>
    </submittedName>
    <submittedName>
        <fullName evidence="6">Sugar isomerase (SIS)</fullName>
    </submittedName>
</protein>
<accession>A0A8S0W4Y4</accession>
<feature type="domain" description="SIS" evidence="5">
    <location>
        <begin position="135"/>
        <end position="275"/>
    </location>
</feature>
<dbReference type="SUPFAM" id="SSF53697">
    <property type="entry name" value="SIS domain"/>
    <property type="match status" value="1"/>
</dbReference>
<dbReference type="Proteomes" id="UP000836597">
    <property type="component" value="Chromosome"/>
</dbReference>
<organism evidence="6">
    <name type="scientific">Acididesulfobacillus acetoxydans</name>
    <dbReference type="NCBI Taxonomy" id="1561005"/>
    <lineage>
        <taxon>Bacteria</taxon>
        <taxon>Bacillati</taxon>
        <taxon>Bacillota</taxon>
        <taxon>Clostridia</taxon>
        <taxon>Eubacteriales</taxon>
        <taxon>Peptococcaceae</taxon>
        <taxon>Acididesulfobacillus</taxon>
    </lineage>
</organism>
<keyword evidence="3" id="KW-0804">Transcription</keyword>
<evidence type="ECO:0000256" key="3">
    <source>
        <dbReference type="ARBA" id="ARBA00023163"/>
    </source>
</evidence>
<dbReference type="InterPro" id="IPR036388">
    <property type="entry name" value="WH-like_DNA-bd_sf"/>
</dbReference>
<proteinExistence type="predicted"/>
<reference evidence="7" key="1">
    <citation type="submission" date="2014-11" db="EMBL/GenBank/DDBJ databases">
        <authorList>
            <person name="Hornung B.V."/>
        </authorList>
    </citation>
    <scope>NUCLEOTIDE SEQUENCE</scope>
    <source>
        <strain evidence="7">INE</strain>
    </source>
</reference>
<dbReference type="PROSITE" id="PS51464">
    <property type="entry name" value="SIS"/>
    <property type="match status" value="1"/>
</dbReference>
<evidence type="ECO:0000313" key="8">
    <source>
        <dbReference type="Proteomes" id="UP001071230"/>
    </source>
</evidence>
<evidence type="ECO:0000256" key="2">
    <source>
        <dbReference type="ARBA" id="ARBA00023125"/>
    </source>
</evidence>
<dbReference type="Gene3D" id="3.40.50.10490">
    <property type="entry name" value="Glucose-6-phosphate isomerase like protein, domain 1"/>
    <property type="match status" value="1"/>
</dbReference>
<dbReference type="GO" id="GO:0097367">
    <property type="term" value="F:carbohydrate derivative binding"/>
    <property type="evidence" value="ECO:0007669"/>
    <property type="project" value="InterPro"/>
</dbReference>
<dbReference type="Pfam" id="PF01418">
    <property type="entry name" value="HTH_6"/>
    <property type="match status" value="1"/>
</dbReference>
<dbReference type="RefSeq" id="WP_240986009.1">
    <property type="nucleotide sequence ID" value="NZ_CDGJ01000111.1"/>
</dbReference>
<dbReference type="CDD" id="cd05013">
    <property type="entry name" value="SIS_RpiR"/>
    <property type="match status" value="1"/>
</dbReference>
<sequence>MKRGGAEIKQEHYPGEVFSSLKALSNKFSITEQRIANYLLEHPHQFIRQSITEVAEACRCAEASIFRFSKRLGFDGFQALKIALASAAIEPTANIKEDVDEEDSLALIARKVFRANTNAIEDTLRLLDPASLEQAVELLAQARRVEFYGCGGSAVLALDAYHKFLRTGIQCSAVTDSHLQVMSAVLLNEKDLVVAISHSGTNKDVYEAVKEARDRGAKVISVTDYNKTPLGKMSTVCFVASSVESQFRTEAMAARFAQLSILDTLYVGVAMKREQETLENLAQIRRVIAKKRF</sequence>
<dbReference type="PANTHER" id="PTHR30514">
    <property type="entry name" value="GLUCOKINASE"/>
    <property type="match status" value="1"/>
</dbReference>
<dbReference type="EMBL" id="LR746496">
    <property type="protein sequence ID" value="CAA7602678.1"/>
    <property type="molecule type" value="Genomic_DNA"/>
</dbReference>
<feature type="domain" description="HTH rpiR-type" evidence="4">
    <location>
        <begin position="15"/>
        <end position="91"/>
    </location>
</feature>
<dbReference type="InterPro" id="IPR047640">
    <property type="entry name" value="RpiR-like"/>
</dbReference>
<keyword evidence="2" id="KW-0238">DNA-binding</keyword>
<dbReference type="GO" id="GO:0003677">
    <property type="term" value="F:DNA binding"/>
    <property type="evidence" value="ECO:0007669"/>
    <property type="project" value="UniProtKB-KW"/>
</dbReference>
<dbReference type="Proteomes" id="UP001071230">
    <property type="component" value="Unassembled WGS sequence"/>
</dbReference>
<dbReference type="InterPro" id="IPR000281">
    <property type="entry name" value="HTH_RpiR"/>
</dbReference>
<dbReference type="PANTHER" id="PTHR30514:SF10">
    <property type="entry name" value="MURR_RPIR FAMILY TRANSCRIPTIONAL REGULATOR"/>
    <property type="match status" value="1"/>
</dbReference>
<dbReference type="Gene3D" id="1.10.10.10">
    <property type="entry name" value="Winged helix-like DNA-binding domain superfamily/Winged helix DNA-binding domain"/>
    <property type="match status" value="1"/>
</dbReference>
<gene>
    <name evidence="6" type="ORF">DEACI_3357</name>
    <name evidence="7" type="ORF">DEACI_3634</name>
</gene>
<dbReference type="InterPro" id="IPR009057">
    <property type="entry name" value="Homeodomain-like_sf"/>
</dbReference>
<dbReference type="InterPro" id="IPR046348">
    <property type="entry name" value="SIS_dom_sf"/>
</dbReference>
<reference evidence="6" key="2">
    <citation type="submission" date="2020-01" db="EMBL/GenBank/DDBJ databases">
        <authorList>
            <person name="Hornung B."/>
        </authorList>
    </citation>
    <scope>NUCLEOTIDE SEQUENCE</scope>
    <source>
        <strain evidence="6">PacBioINE</strain>
    </source>
</reference>
<dbReference type="InterPro" id="IPR035472">
    <property type="entry name" value="RpiR-like_SIS"/>
</dbReference>
<keyword evidence="1" id="KW-0805">Transcription regulation</keyword>
<dbReference type="AlphaFoldDB" id="A0A8S0W4Y4"/>
<dbReference type="GO" id="GO:0016853">
    <property type="term" value="F:isomerase activity"/>
    <property type="evidence" value="ECO:0007669"/>
    <property type="project" value="UniProtKB-KW"/>
</dbReference>
<evidence type="ECO:0000259" key="4">
    <source>
        <dbReference type="PROSITE" id="PS51071"/>
    </source>
</evidence>
<dbReference type="GO" id="GO:1901135">
    <property type="term" value="P:carbohydrate derivative metabolic process"/>
    <property type="evidence" value="ECO:0007669"/>
    <property type="project" value="InterPro"/>
</dbReference>
<evidence type="ECO:0000256" key="1">
    <source>
        <dbReference type="ARBA" id="ARBA00023015"/>
    </source>
</evidence>
<dbReference type="EMBL" id="CDGJ01000111">
    <property type="protein sequence ID" value="CEJ09151.1"/>
    <property type="molecule type" value="Genomic_DNA"/>
</dbReference>
<dbReference type="KEGG" id="aacx:DEACI_3357"/>
<evidence type="ECO:0000313" key="6">
    <source>
        <dbReference type="EMBL" id="CAA7602678.1"/>
    </source>
</evidence>
<keyword evidence="8" id="KW-1185">Reference proteome</keyword>
<name>A0A8S0W4Y4_9FIRM</name>
<dbReference type="GO" id="GO:0003700">
    <property type="term" value="F:DNA-binding transcription factor activity"/>
    <property type="evidence" value="ECO:0007669"/>
    <property type="project" value="InterPro"/>
</dbReference>
<keyword evidence="6" id="KW-0413">Isomerase</keyword>